<dbReference type="GO" id="GO:0008170">
    <property type="term" value="F:N-methyltransferase activity"/>
    <property type="evidence" value="ECO:0007669"/>
    <property type="project" value="InterPro"/>
</dbReference>
<dbReference type="GO" id="GO:0032259">
    <property type="term" value="P:methylation"/>
    <property type="evidence" value="ECO:0007669"/>
    <property type="project" value="UniProtKB-KW"/>
</dbReference>
<sequence>MSELLTIKEASKWASKFLEKDVTTSNISYLIQYGRVPKVGDNGNTLVSKEDLKKYYKENGDLKEKEWKKKLGDDLNWALSFSEYKESETTKHVHRLHPYKGKFIPQLVEYFIDDHTDKFKKDVFFKPGDVILDPFCGSGTTLVQANELGMHAVGIDVSLFNALISNSKVSKYDLIDIKKTADRITQDLKEFLSDRNNIEFESKLLDELKSFNDQHFPSPEFKRKARNGEIDEKKYGKEKEKQFLPIYHKLIEEYDIQLLQKDNQGFLDKWYLQVVRDEIEFVFQKLKEVENPRTKEILSIVLSRTIRSCRATTHSDLGTLKKPQLTTYYCKKHGKICKPLFSILSWWKRYSKDTVKRLSQFDDLRTDTLQKCLTGDSRTINIVTSLSEKSPDLAKIVKEKKIDGIFSSPPYVGLIDYHEQHAYAYDLFGFERKDELEIGPLYKGKGQEARDSYVEGIAAVLNNCKKYLKEDYDIFLVANDKNNLYPEIAEKAGMKIVNQYKRPVLNRVEKNRSAYAEIIFHLKSLN</sequence>
<dbReference type="AlphaFoldDB" id="A0A2N0VHS4"/>
<dbReference type="SUPFAM" id="SSF53335">
    <property type="entry name" value="S-adenosyl-L-methionine-dependent methyltransferases"/>
    <property type="match status" value="2"/>
</dbReference>
<dbReference type="OrthoDB" id="9795634at2"/>
<evidence type="ECO:0000256" key="2">
    <source>
        <dbReference type="ARBA" id="ARBA00022679"/>
    </source>
</evidence>
<dbReference type="Proteomes" id="UP000233398">
    <property type="component" value="Unassembled WGS sequence"/>
</dbReference>
<keyword evidence="1" id="KW-0489">Methyltransferase</keyword>
<proteinExistence type="predicted"/>
<evidence type="ECO:0000259" key="3">
    <source>
        <dbReference type="Pfam" id="PF01555"/>
    </source>
</evidence>
<dbReference type="EMBL" id="PISP01000002">
    <property type="protein sequence ID" value="PKD43741.1"/>
    <property type="molecule type" value="Genomic_DNA"/>
</dbReference>
<protein>
    <submittedName>
        <fullName evidence="4">Restriction endonuclease subunit M</fullName>
    </submittedName>
</protein>
<keyword evidence="4" id="KW-0540">Nuclease</keyword>
<organism evidence="4 5">
    <name type="scientific">Rhodohalobacter barkolensis</name>
    <dbReference type="NCBI Taxonomy" id="2053187"/>
    <lineage>
        <taxon>Bacteria</taxon>
        <taxon>Pseudomonadati</taxon>
        <taxon>Balneolota</taxon>
        <taxon>Balneolia</taxon>
        <taxon>Balneolales</taxon>
        <taxon>Balneolaceae</taxon>
        <taxon>Rhodohalobacter</taxon>
    </lineage>
</organism>
<dbReference type="InterPro" id="IPR002941">
    <property type="entry name" value="DNA_methylase_N4/N6"/>
</dbReference>
<evidence type="ECO:0000256" key="1">
    <source>
        <dbReference type="ARBA" id="ARBA00022603"/>
    </source>
</evidence>
<dbReference type="InterPro" id="IPR029063">
    <property type="entry name" value="SAM-dependent_MTases_sf"/>
</dbReference>
<keyword evidence="4" id="KW-0378">Hydrolase</keyword>
<feature type="domain" description="DNA methylase N-4/N-6" evidence="3">
    <location>
        <begin position="51"/>
        <end position="158"/>
    </location>
</feature>
<evidence type="ECO:0000313" key="4">
    <source>
        <dbReference type="EMBL" id="PKD43741.1"/>
    </source>
</evidence>
<evidence type="ECO:0000313" key="5">
    <source>
        <dbReference type="Proteomes" id="UP000233398"/>
    </source>
</evidence>
<name>A0A2N0VHS4_9BACT</name>
<accession>A0A2N0VHS4</accession>
<dbReference type="Gene3D" id="3.40.50.150">
    <property type="entry name" value="Vaccinia Virus protein VP39"/>
    <property type="match status" value="2"/>
</dbReference>
<dbReference type="GO" id="GO:0004519">
    <property type="term" value="F:endonuclease activity"/>
    <property type="evidence" value="ECO:0007669"/>
    <property type="project" value="UniProtKB-KW"/>
</dbReference>
<comment type="caution">
    <text evidence="4">The sequence shown here is derived from an EMBL/GenBank/DDBJ whole genome shotgun (WGS) entry which is preliminary data.</text>
</comment>
<dbReference type="Pfam" id="PF01555">
    <property type="entry name" value="N6_N4_Mtase"/>
    <property type="match status" value="1"/>
</dbReference>
<keyword evidence="4" id="KW-0255">Endonuclease</keyword>
<keyword evidence="5" id="KW-1185">Reference proteome</keyword>
<dbReference type="GO" id="GO:0003677">
    <property type="term" value="F:DNA binding"/>
    <property type="evidence" value="ECO:0007669"/>
    <property type="project" value="InterPro"/>
</dbReference>
<gene>
    <name evidence="4" type="ORF">CWD77_09285</name>
</gene>
<dbReference type="RefSeq" id="WP_101073281.1">
    <property type="nucleotide sequence ID" value="NZ_PISP01000002.1"/>
</dbReference>
<reference evidence="4 5" key="1">
    <citation type="submission" date="2017-11" db="EMBL/GenBank/DDBJ databases">
        <title>Rhodohalobacter 15182 sp. nov., isolated from a salt lake.</title>
        <authorList>
            <person name="Han S."/>
        </authorList>
    </citation>
    <scope>NUCLEOTIDE SEQUENCE [LARGE SCALE GENOMIC DNA]</scope>
    <source>
        <strain evidence="4 5">15182</strain>
    </source>
</reference>
<keyword evidence="2" id="KW-0808">Transferase</keyword>